<evidence type="ECO:0000313" key="4">
    <source>
        <dbReference type="Proteomes" id="UP000007797"/>
    </source>
</evidence>
<dbReference type="Proteomes" id="UP000007797">
    <property type="component" value="Unassembled WGS sequence"/>
</dbReference>
<dbReference type="InterPro" id="IPR032675">
    <property type="entry name" value="LRR_dom_sf"/>
</dbReference>
<feature type="domain" description="ComC supersandwich" evidence="2">
    <location>
        <begin position="713"/>
        <end position="916"/>
    </location>
</feature>
<dbReference type="SUPFAM" id="SSF52058">
    <property type="entry name" value="L domain-like"/>
    <property type="match status" value="1"/>
</dbReference>
<dbReference type="InterPro" id="IPR054484">
    <property type="entry name" value="ComC_SSD"/>
</dbReference>
<name>F4PVT2_CACFS</name>
<keyword evidence="1" id="KW-0812">Transmembrane</keyword>
<keyword evidence="1" id="KW-0472">Membrane</keyword>
<dbReference type="KEGG" id="dfa:DFA_07213"/>
<proteinExistence type="predicted"/>
<evidence type="ECO:0000313" key="3">
    <source>
        <dbReference type="EMBL" id="EGG20096.1"/>
    </source>
</evidence>
<evidence type="ECO:0000256" key="1">
    <source>
        <dbReference type="SAM" id="Phobius"/>
    </source>
</evidence>
<dbReference type="InterPro" id="IPR053331">
    <property type="entry name" value="EGF-like_comC"/>
</dbReference>
<dbReference type="Pfam" id="PF22933">
    <property type="entry name" value="ComC_SSD"/>
    <property type="match status" value="1"/>
</dbReference>
<dbReference type="AlphaFoldDB" id="F4PVT2"/>
<sequence>MNTTRRSYNQIVLIVISILLLWSSNIGTFVDSQSLPADELASVVFMINQYGLQSFLPLNDTACNSAVQGQTVFSCSIVAGQMRVLQVNILSPPPSGFPSNVVPVTSLSFPELLTLKIHNAPTQNPNIQILDLIGNCLKLQILEIVGDASLTQIKSNFPGPSFTKLESLVISENPNLESIVNFFNGSVIKFLSLFGNPKLSFQINDTMVLDKLLNFGVDFMLDDTIFTMTKKSFPTLEVFGATSHANNVAVEIDCPIIGISSDMRGPKTALLPNDIGLFTNLVTFSLQSTPFSSFQIPSTLSSTLVSMIIKDAKITGVSNKIRFPVNITTVDLTSNLLKAMPPAVVFEQVASTNIILSMNQILTPVTSDFCRHTIDIRNTNIQSVADCFWCYPQSILTDLPYPQNFQCTPALNTTGVVPSIGGYATLTGSKLGWGVAPSRVLVVNSVILYPFTEVSPIQNRMVSLGTNITIPVSLIVADITVRNIVPIIHSTNNTITLRFTQQVNPYVEHRVIISNDQRGVSLVCNLLGATCSTEGLNGGDYNFTMSNEFNSFSTVFTLQSPNSYPLVTSTQLNGLKITLSGYFGPSVSQNHYVKLNNTAICTITNRNVSYIECNLLATPPPGVSSVQVSVDGYSISLNNVISIPFPPSQSLKQQCIDQTSNCYGHGQCNDQGVCQCDQGYYDNCRFFKNPNVTFVQNDTKPVATFELDGYQFFFSLVAIQELDGDDIVVQELITDQWNVTDQSGDNLTSLHYRLLINSTLYPTLSPIVNVTSLIEYSTLDRQLPFGDSIVSVGANSIKVGVNVTGWQYQSILSHLRVVFSTIVNNEQSIQSCSNSDIPTFEQILGSDSYLRVIKNDTQFYGRFLSYSYSDGRKTFSRNELINQTRIVGSDTDSLALIGVHVPQCTFCLLDPDFSALVVGQDKEQDCSSESSNTWKIAVGVAVGGAVLIALVVGAVLYLRDSNFIRFKFGNLNRSIKLKTQQS</sequence>
<reference evidence="4" key="1">
    <citation type="journal article" date="2011" name="Genome Res.">
        <title>Phylogeny-wide analysis of social amoeba genomes highlights ancient origins for complex intercellular communication.</title>
        <authorList>
            <person name="Heidel A.J."/>
            <person name="Lawal H.M."/>
            <person name="Felder M."/>
            <person name="Schilde C."/>
            <person name="Helps N.R."/>
            <person name="Tunggal B."/>
            <person name="Rivero F."/>
            <person name="John U."/>
            <person name="Schleicher M."/>
            <person name="Eichinger L."/>
            <person name="Platzer M."/>
            <person name="Noegel A.A."/>
            <person name="Schaap P."/>
            <person name="Gloeckner G."/>
        </authorList>
    </citation>
    <scope>NUCLEOTIDE SEQUENCE [LARGE SCALE GENOMIC DNA]</scope>
    <source>
        <strain evidence="4">SH3</strain>
    </source>
</reference>
<gene>
    <name evidence="3" type="ORF">DFA_07213</name>
</gene>
<dbReference type="GeneID" id="14872496"/>
<feature type="transmembrane region" description="Helical" evidence="1">
    <location>
        <begin position="936"/>
        <end position="958"/>
    </location>
</feature>
<organism evidence="3 4">
    <name type="scientific">Cavenderia fasciculata</name>
    <name type="common">Slime mold</name>
    <name type="synonym">Dictyostelium fasciculatum</name>
    <dbReference type="NCBI Taxonomy" id="261658"/>
    <lineage>
        <taxon>Eukaryota</taxon>
        <taxon>Amoebozoa</taxon>
        <taxon>Evosea</taxon>
        <taxon>Eumycetozoa</taxon>
        <taxon>Dictyostelia</taxon>
        <taxon>Acytosteliales</taxon>
        <taxon>Cavenderiaceae</taxon>
        <taxon>Cavenderia</taxon>
    </lineage>
</organism>
<accession>F4PVT2</accession>
<protein>
    <recommendedName>
        <fullName evidence="2">ComC supersandwich domain-containing protein</fullName>
    </recommendedName>
</protein>
<keyword evidence="4" id="KW-1185">Reference proteome</keyword>
<dbReference type="PANTHER" id="PTHR24032">
    <property type="entry name" value="EGF-LIKE DOMAIN-CONTAINING PROTEIN-RELATED-RELATED"/>
    <property type="match status" value="1"/>
</dbReference>
<dbReference type="RefSeq" id="XP_004367079.1">
    <property type="nucleotide sequence ID" value="XM_004367022.1"/>
</dbReference>
<keyword evidence="1" id="KW-1133">Transmembrane helix</keyword>
<dbReference type="OrthoDB" id="26095at2759"/>
<dbReference type="PANTHER" id="PTHR24032:SF16">
    <property type="entry name" value="EGF-LIKE DOMAIN-CONTAINING PROTEIN"/>
    <property type="match status" value="1"/>
</dbReference>
<dbReference type="EMBL" id="GL883013">
    <property type="protein sequence ID" value="EGG20096.1"/>
    <property type="molecule type" value="Genomic_DNA"/>
</dbReference>
<dbReference type="Gene3D" id="3.80.10.10">
    <property type="entry name" value="Ribonuclease Inhibitor"/>
    <property type="match status" value="1"/>
</dbReference>
<evidence type="ECO:0000259" key="2">
    <source>
        <dbReference type="Pfam" id="PF22933"/>
    </source>
</evidence>